<comment type="catalytic activity">
    <reaction evidence="8">
        <text>fluoride(in) = fluoride(out)</text>
        <dbReference type="Rhea" id="RHEA:76159"/>
        <dbReference type="ChEBI" id="CHEBI:17051"/>
    </reaction>
    <physiologicalReaction direction="left-to-right" evidence="8">
        <dbReference type="Rhea" id="RHEA:76160"/>
    </physiologicalReaction>
</comment>
<evidence type="ECO:0000256" key="9">
    <source>
        <dbReference type="ARBA" id="ARBA00049940"/>
    </source>
</evidence>
<dbReference type="Pfam" id="PF02537">
    <property type="entry name" value="CRCB"/>
    <property type="match status" value="1"/>
</dbReference>
<dbReference type="InterPro" id="IPR003691">
    <property type="entry name" value="FluC"/>
</dbReference>
<dbReference type="AlphaFoldDB" id="A0A147EX72"/>
<dbReference type="PANTHER" id="PTHR28259:SF1">
    <property type="entry name" value="FLUORIDE EXPORT PROTEIN 1-RELATED"/>
    <property type="match status" value="1"/>
</dbReference>
<dbReference type="GO" id="GO:0046872">
    <property type="term" value="F:metal ion binding"/>
    <property type="evidence" value="ECO:0007669"/>
    <property type="project" value="UniProtKB-KW"/>
</dbReference>
<dbReference type="GO" id="GO:0140114">
    <property type="term" value="P:cellular detoxification of fluoride"/>
    <property type="evidence" value="ECO:0007669"/>
    <property type="project" value="UniProtKB-UniRule"/>
</dbReference>
<dbReference type="GO" id="GO:0062054">
    <property type="term" value="F:fluoride channel activity"/>
    <property type="evidence" value="ECO:0007669"/>
    <property type="project" value="UniProtKB-UniRule"/>
</dbReference>
<dbReference type="Proteomes" id="UP000075025">
    <property type="component" value="Unassembled WGS sequence"/>
</dbReference>
<dbReference type="RefSeq" id="WP_058623760.1">
    <property type="nucleotide sequence ID" value="NZ_LDRT01000053.1"/>
</dbReference>
<dbReference type="PATRIC" id="fig|2033.6.peg.2925"/>
<reference evidence="11 12" key="1">
    <citation type="journal article" date="2016" name="Front. Microbiol.">
        <title>Genomic Resource of Rice Seed Associated Bacteria.</title>
        <authorList>
            <person name="Midha S."/>
            <person name="Bansal K."/>
            <person name="Sharma S."/>
            <person name="Kumar N."/>
            <person name="Patil P.P."/>
            <person name="Chaudhry V."/>
            <person name="Patil P.B."/>
        </authorList>
    </citation>
    <scope>NUCLEOTIDE SEQUENCE [LARGE SCALE GENOMIC DNA]</scope>
    <source>
        <strain evidence="11 12">NS220</strain>
    </source>
</reference>
<comment type="activity regulation">
    <text evidence="10">Na(+) is not transported, but it plays an essential structural role and its presence is essential for fluoride channel function.</text>
</comment>
<keyword evidence="6 10" id="KW-0407">Ion channel</keyword>
<keyword evidence="3 10" id="KW-0812">Transmembrane</keyword>
<organism evidence="11 12">
    <name type="scientific">Microbacterium testaceum</name>
    <name type="common">Aureobacterium testaceum</name>
    <name type="synonym">Brevibacterium testaceum</name>
    <dbReference type="NCBI Taxonomy" id="2033"/>
    <lineage>
        <taxon>Bacteria</taxon>
        <taxon>Bacillati</taxon>
        <taxon>Actinomycetota</taxon>
        <taxon>Actinomycetes</taxon>
        <taxon>Micrococcales</taxon>
        <taxon>Microbacteriaceae</taxon>
        <taxon>Microbacterium</taxon>
    </lineage>
</organism>
<evidence type="ECO:0000256" key="1">
    <source>
        <dbReference type="ARBA" id="ARBA00004651"/>
    </source>
</evidence>
<dbReference type="OrthoDB" id="5148600at2"/>
<proteinExistence type="inferred from homology"/>
<comment type="subcellular location">
    <subcellularLocation>
        <location evidence="1 10">Cell membrane</location>
        <topology evidence="1 10">Multi-pass membrane protein</topology>
    </subcellularLocation>
</comment>
<feature type="binding site" evidence="10">
    <location>
        <position position="75"/>
    </location>
    <ligand>
        <name>Na(+)</name>
        <dbReference type="ChEBI" id="CHEBI:29101"/>
        <note>structural</note>
    </ligand>
</feature>
<dbReference type="EMBL" id="LDRT01000053">
    <property type="protein sequence ID" value="KTR94485.1"/>
    <property type="molecule type" value="Genomic_DNA"/>
</dbReference>
<gene>
    <name evidence="10" type="primary">fluC</name>
    <name evidence="10" type="synonym">crcB</name>
    <name evidence="11" type="ORF">NS220_09150</name>
</gene>
<protein>
    <recommendedName>
        <fullName evidence="10">Fluoride-specific ion channel FluC</fullName>
    </recommendedName>
</protein>
<keyword evidence="4 10" id="KW-1133">Transmembrane helix</keyword>
<evidence type="ECO:0000313" key="12">
    <source>
        <dbReference type="Proteomes" id="UP000075025"/>
    </source>
</evidence>
<evidence type="ECO:0000256" key="2">
    <source>
        <dbReference type="ARBA" id="ARBA00022475"/>
    </source>
</evidence>
<keyword evidence="10" id="KW-0915">Sodium</keyword>
<feature type="transmembrane region" description="Helical" evidence="10">
    <location>
        <begin position="35"/>
        <end position="53"/>
    </location>
</feature>
<keyword evidence="5 10" id="KW-0472">Membrane</keyword>
<comment type="caution">
    <text evidence="11">The sequence shown here is derived from an EMBL/GenBank/DDBJ whole genome shotgun (WGS) entry which is preliminary data.</text>
</comment>
<feature type="binding site" evidence="10">
    <location>
        <position position="72"/>
    </location>
    <ligand>
        <name>Na(+)</name>
        <dbReference type="ChEBI" id="CHEBI:29101"/>
        <note>structural</note>
    </ligand>
</feature>
<evidence type="ECO:0000256" key="7">
    <source>
        <dbReference type="ARBA" id="ARBA00035120"/>
    </source>
</evidence>
<evidence type="ECO:0000256" key="10">
    <source>
        <dbReference type="HAMAP-Rule" id="MF_00454"/>
    </source>
</evidence>
<feature type="transmembrane region" description="Helical" evidence="10">
    <location>
        <begin position="65"/>
        <end position="87"/>
    </location>
</feature>
<sequence length="121" mass="12290">MTPLVFATVAVAGGVGAGARYLLDVAIRHRTGESFPWGILVVNLSGALVLGILSRLPADEAWRWIVGTGLLGGYTTFSAVAVATALFAEEGRTRTATVYAVASFAGSVVAALVGIGIGSLL</sequence>
<feature type="transmembrane region" description="Helical" evidence="10">
    <location>
        <begin position="99"/>
        <end position="120"/>
    </location>
</feature>
<comment type="similarity">
    <text evidence="7 10">Belongs to the fluoride channel Fluc/FEX (TC 1.A.43) family.</text>
</comment>
<keyword evidence="2 10" id="KW-1003">Cell membrane</keyword>
<evidence type="ECO:0000313" key="11">
    <source>
        <dbReference type="EMBL" id="KTR94485.1"/>
    </source>
</evidence>
<keyword evidence="10" id="KW-0406">Ion transport</keyword>
<keyword evidence="10" id="KW-0813">Transport</keyword>
<evidence type="ECO:0000256" key="3">
    <source>
        <dbReference type="ARBA" id="ARBA00022692"/>
    </source>
</evidence>
<evidence type="ECO:0000256" key="5">
    <source>
        <dbReference type="ARBA" id="ARBA00023136"/>
    </source>
</evidence>
<evidence type="ECO:0000256" key="8">
    <source>
        <dbReference type="ARBA" id="ARBA00035585"/>
    </source>
</evidence>
<evidence type="ECO:0000256" key="4">
    <source>
        <dbReference type="ARBA" id="ARBA00022989"/>
    </source>
</evidence>
<keyword evidence="10" id="KW-0479">Metal-binding</keyword>
<comment type="function">
    <text evidence="9 10">Fluoride-specific ion channel. Important for reducing fluoride concentration in the cell, thus reducing its toxicity.</text>
</comment>
<dbReference type="GO" id="GO:0005886">
    <property type="term" value="C:plasma membrane"/>
    <property type="evidence" value="ECO:0007669"/>
    <property type="project" value="UniProtKB-SubCell"/>
</dbReference>
<dbReference type="PANTHER" id="PTHR28259">
    <property type="entry name" value="FLUORIDE EXPORT PROTEIN 1-RELATED"/>
    <property type="match status" value="1"/>
</dbReference>
<dbReference type="HAMAP" id="MF_00454">
    <property type="entry name" value="FluC"/>
    <property type="match status" value="1"/>
</dbReference>
<name>A0A147EX72_MICTE</name>
<accession>A0A147EX72</accession>
<evidence type="ECO:0000256" key="6">
    <source>
        <dbReference type="ARBA" id="ARBA00023303"/>
    </source>
</evidence>